<accession>A0A7R9DDB9</accession>
<sequence length="217" mass="24750">MLSFSHDHKSRSANECREYNVSQVLSLLLCLSLEREDLFGDLESRKELIGPEPSREQEPTIQGLSIEQELTIPEPSREQELTISGPSKEQEPIIPWPSREQERDDPDLPNPFRAIFSPGCSQLPPKTMVPVDIIQGQVDEEDNIIVNTWAYKQWVTTDKAALIMVIQSQLTISGIFYRVKCFITSGSEDFEKLNITKLSKDPALEVKERDYNGGWQE</sequence>
<evidence type="ECO:0000256" key="1">
    <source>
        <dbReference type="SAM" id="MobiDB-lite"/>
    </source>
</evidence>
<gene>
    <name evidence="2" type="ORF">TCEB3V08_LOCUS10970</name>
</gene>
<reference evidence="2" key="1">
    <citation type="submission" date="2020-11" db="EMBL/GenBank/DDBJ databases">
        <authorList>
            <person name="Tran Van P."/>
        </authorList>
    </citation>
    <scope>NUCLEOTIDE SEQUENCE</scope>
</reference>
<feature type="region of interest" description="Disordered" evidence="1">
    <location>
        <begin position="49"/>
        <end position="106"/>
    </location>
</feature>
<feature type="compositionally biased region" description="Basic and acidic residues" evidence="1">
    <location>
        <begin position="49"/>
        <end position="58"/>
    </location>
</feature>
<dbReference type="AlphaFoldDB" id="A0A7R9DDB9"/>
<evidence type="ECO:0000313" key="2">
    <source>
        <dbReference type="EMBL" id="CAD7411503.1"/>
    </source>
</evidence>
<dbReference type="EMBL" id="OC322258">
    <property type="protein sequence ID" value="CAD7411503.1"/>
    <property type="molecule type" value="Genomic_DNA"/>
</dbReference>
<protein>
    <submittedName>
        <fullName evidence="2">Uncharacterized protein</fullName>
    </submittedName>
</protein>
<organism evidence="2">
    <name type="scientific">Timema cristinae</name>
    <name type="common">Walking stick</name>
    <dbReference type="NCBI Taxonomy" id="61476"/>
    <lineage>
        <taxon>Eukaryota</taxon>
        <taxon>Metazoa</taxon>
        <taxon>Ecdysozoa</taxon>
        <taxon>Arthropoda</taxon>
        <taxon>Hexapoda</taxon>
        <taxon>Insecta</taxon>
        <taxon>Pterygota</taxon>
        <taxon>Neoptera</taxon>
        <taxon>Polyneoptera</taxon>
        <taxon>Phasmatodea</taxon>
        <taxon>Timematodea</taxon>
        <taxon>Timematoidea</taxon>
        <taxon>Timematidae</taxon>
        <taxon>Timema</taxon>
    </lineage>
</organism>
<proteinExistence type="predicted"/>
<name>A0A7R9DDB9_TIMCR</name>